<sequence length="140" mass="15861">MKYPDQPKMDDKQTILIESDSLLLTRPGQSNTQQPRRKTASIQHSLNNKIFPRLFQNPLCLQNCTVRKSKTKNSASTLIAPKFGVEDDFDDDVGELGLLPGLQLGALIIVFRNKDVFLAVQPHFGLSFFMKIFTFTTMKD</sequence>
<evidence type="ECO:0000313" key="1">
    <source>
        <dbReference type="Proteomes" id="UP000887565"/>
    </source>
</evidence>
<evidence type="ECO:0000313" key="2">
    <source>
        <dbReference type="WBParaSite" id="nRc.2.0.1.t38270-RA"/>
    </source>
</evidence>
<keyword evidence="1" id="KW-1185">Reference proteome</keyword>
<protein>
    <submittedName>
        <fullName evidence="2">Uncharacterized protein</fullName>
    </submittedName>
</protein>
<accession>A0A915KIN8</accession>
<dbReference type="Proteomes" id="UP000887565">
    <property type="component" value="Unplaced"/>
</dbReference>
<dbReference type="WBParaSite" id="nRc.2.0.1.t38270-RA">
    <property type="protein sequence ID" value="nRc.2.0.1.t38270-RA"/>
    <property type="gene ID" value="nRc.2.0.1.g38270"/>
</dbReference>
<name>A0A915KIN8_ROMCU</name>
<dbReference type="AlphaFoldDB" id="A0A915KIN8"/>
<proteinExistence type="predicted"/>
<reference evidence="2" key="1">
    <citation type="submission" date="2022-11" db="UniProtKB">
        <authorList>
            <consortium name="WormBaseParasite"/>
        </authorList>
    </citation>
    <scope>IDENTIFICATION</scope>
</reference>
<organism evidence="1 2">
    <name type="scientific">Romanomermis culicivorax</name>
    <name type="common">Nematode worm</name>
    <dbReference type="NCBI Taxonomy" id="13658"/>
    <lineage>
        <taxon>Eukaryota</taxon>
        <taxon>Metazoa</taxon>
        <taxon>Ecdysozoa</taxon>
        <taxon>Nematoda</taxon>
        <taxon>Enoplea</taxon>
        <taxon>Dorylaimia</taxon>
        <taxon>Mermithida</taxon>
        <taxon>Mermithoidea</taxon>
        <taxon>Mermithidae</taxon>
        <taxon>Romanomermis</taxon>
    </lineage>
</organism>